<dbReference type="PANTHER" id="PTHR45769:SF5">
    <property type="entry name" value="ADENOSINE KINASE"/>
    <property type="match status" value="1"/>
</dbReference>
<dbReference type="InterPro" id="IPR029056">
    <property type="entry name" value="Ribokinase-like"/>
</dbReference>
<comment type="subunit">
    <text evidence="10">Monomer.</text>
</comment>
<keyword evidence="10" id="KW-0539">Nucleus</keyword>
<evidence type="ECO:0000259" key="11">
    <source>
        <dbReference type="Pfam" id="PF00294"/>
    </source>
</evidence>
<comment type="function">
    <text evidence="10">ATP dependent phosphorylation of adenosine and other related nucleoside analogs to monophosphate derivatives.</text>
</comment>
<keyword evidence="7 10" id="KW-0418">Kinase</keyword>
<proteinExistence type="evidence at transcript level"/>
<evidence type="ECO:0000256" key="5">
    <source>
        <dbReference type="ARBA" id="ARBA00022726"/>
    </source>
</evidence>
<evidence type="ECO:0000256" key="10">
    <source>
        <dbReference type="RuleBase" id="RU368116"/>
    </source>
</evidence>
<dbReference type="SUPFAM" id="SSF53613">
    <property type="entry name" value="Ribokinase-like"/>
    <property type="match status" value="1"/>
</dbReference>
<organism evidence="12">
    <name type="scientific">Tabanus bromius</name>
    <name type="common">Band-eyed brown horse fly</name>
    <dbReference type="NCBI Taxonomy" id="304241"/>
    <lineage>
        <taxon>Eukaryota</taxon>
        <taxon>Metazoa</taxon>
        <taxon>Ecdysozoa</taxon>
        <taxon>Arthropoda</taxon>
        <taxon>Hexapoda</taxon>
        <taxon>Insecta</taxon>
        <taxon>Pterygota</taxon>
        <taxon>Neoptera</taxon>
        <taxon>Endopterygota</taxon>
        <taxon>Diptera</taxon>
        <taxon>Brachycera</taxon>
        <taxon>Tabanomorpha</taxon>
        <taxon>Tabanoidea</taxon>
        <taxon>Tabanidae</taxon>
        <taxon>Tabanus</taxon>
    </lineage>
</organism>
<dbReference type="GO" id="GO:0006144">
    <property type="term" value="P:purine nucleobase metabolic process"/>
    <property type="evidence" value="ECO:0007669"/>
    <property type="project" value="TreeGrafter"/>
</dbReference>
<dbReference type="CDD" id="cd01168">
    <property type="entry name" value="adenosine_kinase"/>
    <property type="match status" value="1"/>
</dbReference>
<keyword evidence="10" id="KW-0460">Magnesium</keyword>
<comment type="similarity">
    <text evidence="2 10">Belongs to the carbohydrate kinase PfkB family.</text>
</comment>
<comment type="pathway">
    <text evidence="1 10">Purine metabolism; AMP biosynthesis via salvage pathway; AMP from adenosine: step 1/1.</text>
</comment>
<dbReference type="UniPathway" id="UPA00588">
    <property type="reaction ID" value="UER00659"/>
</dbReference>
<dbReference type="Gene3D" id="3.30.1110.10">
    <property type="match status" value="1"/>
</dbReference>
<keyword evidence="8 10" id="KW-0067">ATP-binding</keyword>
<dbReference type="GO" id="GO:0006166">
    <property type="term" value="P:purine ribonucleoside salvage"/>
    <property type="evidence" value="ECO:0007669"/>
    <property type="project" value="UniProtKB-KW"/>
</dbReference>
<dbReference type="GO" id="GO:0044209">
    <property type="term" value="P:AMP salvage"/>
    <property type="evidence" value="ECO:0007669"/>
    <property type="project" value="UniProtKB-UniRule"/>
</dbReference>
<dbReference type="AlphaFoldDB" id="A0A0K8TT13"/>
<reference evidence="12" key="1">
    <citation type="journal article" date="2015" name="Insect Biochem. Mol. Biol.">
        <title>An insight into the sialome of the horse fly, Tabanus bromius.</title>
        <authorList>
            <person name="Ribeiro J.M."/>
            <person name="Kazimirova M."/>
            <person name="Takac P."/>
            <person name="Andersen J.F."/>
            <person name="Francischetti I.M."/>
        </authorList>
    </citation>
    <scope>NUCLEOTIDE SEQUENCE</scope>
</reference>
<feature type="active site" description="Proton acceptor" evidence="9">
    <location>
        <position position="321"/>
    </location>
</feature>
<dbReference type="PANTHER" id="PTHR45769">
    <property type="entry name" value="ADENOSINE KINASE"/>
    <property type="match status" value="1"/>
</dbReference>
<dbReference type="InterPro" id="IPR011611">
    <property type="entry name" value="PfkB_dom"/>
</dbReference>
<dbReference type="InterPro" id="IPR001805">
    <property type="entry name" value="Adenokinase"/>
</dbReference>
<dbReference type="GO" id="GO:0004001">
    <property type="term" value="F:adenosine kinase activity"/>
    <property type="evidence" value="ECO:0007669"/>
    <property type="project" value="UniProtKB-UniRule"/>
</dbReference>
<comment type="subcellular location">
    <subcellularLocation>
        <location evidence="10">Nucleus</location>
    </subcellularLocation>
</comment>
<evidence type="ECO:0000256" key="8">
    <source>
        <dbReference type="ARBA" id="ARBA00022840"/>
    </source>
</evidence>
<protein>
    <recommendedName>
        <fullName evidence="3 10">Adenosine kinase</fullName>
        <shortName evidence="10">AK</shortName>
        <ecNumber evidence="3 10">2.7.1.20</ecNumber>
    </recommendedName>
    <alternativeName>
        <fullName evidence="10">Adenosine 5'-phosphotransferase</fullName>
    </alternativeName>
</protein>
<dbReference type="Gene3D" id="3.40.1190.20">
    <property type="match status" value="1"/>
</dbReference>
<sequence length="360" mass="39961">MEYLRSVYTKVFGENDSNISAQEAKCINKPKIIAFGNVLLDMTVKLGDTELLTKYNLGLDSQGEIDIEILQNITEDLSSRTDIEYNPGGSALNSCRILKKVGNVGCLFFGCVGQDKTAKILKNILIDKGIETRLQEQSDYPTGQCFCFVYGNHNCLYANVGASEKLSVDFIMDSQSKLNFLSEDGQLQFFYLEGFFVPKRTEVCKFIVENYVSGNRKLCFNLNAPYIILENIEIVQYLIEHSFIVFGNQNDFLALAQGYGLKAINDVVHTLLESREKILIITNGPDEVNVFENNGEGIQHSIFPVDRVPENEIVDITGAGDSFAAAFLDAFIGGKELSDCITIACKIARLVVTQIGCNLP</sequence>
<dbReference type="GO" id="GO:0005829">
    <property type="term" value="C:cytosol"/>
    <property type="evidence" value="ECO:0007669"/>
    <property type="project" value="TreeGrafter"/>
</dbReference>
<keyword evidence="4 10" id="KW-0808">Transferase</keyword>
<evidence type="ECO:0000256" key="1">
    <source>
        <dbReference type="ARBA" id="ARBA00004801"/>
    </source>
</evidence>
<dbReference type="Pfam" id="PF00294">
    <property type="entry name" value="PfkB"/>
    <property type="match status" value="1"/>
</dbReference>
<evidence type="ECO:0000313" key="12">
    <source>
        <dbReference type="EMBL" id="JAI17504.1"/>
    </source>
</evidence>
<dbReference type="PRINTS" id="PR00989">
    <property type="entry name" value="ADENOKINASE"/>
</dbReference>
<dbReference type="GO" id="GO:0005524">
    <property type="term" value="F:ATP binding"/>
    <property type="evidence" value="ECO:0007669"/>
    <property type="project" value="UniProtKB-UniRule"/>
</dbReference>
<evidence type="ECO:0000256" key="3">
    <source>
        <dbReference type="ARBA" id="ARBA00012119"/>
    </source>
</evidence>
<evidence type="ECO:0000256" key="6">
    <source>
        <dbReference type="ARBA" id="ARBA00022741"/>
    </source>
</evidence>
<comment type="cofactor">
    <cofactor evidence="10">
        <name>Mg(2+)</name>
        <dbReference type="ChEBI" id="CHEBI:18420"/>
    </cofactor>
    <text evidence="10">Binds 3 Mg(2+) ions per subunit.</text>
</comment>
<name>A0A0K8TT13_TABBR</name>
<dbReference type="EMBL" id="GDAI01000099">
    <property type="protein sequence ID" value="JAI17504.1"/>
    <property type="molecule type" value="mRNA"/>
</dbReference>
<evidence type="ECO:0000256" key="7">
    <source>
        <dbReference type="ARBA" id="ARBA00022777"/>
    </source>
</evidence>
<evidence type="ECO:0000256" key="2">
    <source>
        <dbReference type="ARBA" id="ARBA00010688"/>
    </source>
</evidence>
<keyword evidence="6 10" id="KW-0547">Nucleotide-binding</keyword>
<evidence type="ECO:0000256" key="9">
    <source>
        <dbReference type="PIRSR" id="PIRSR601805-1"/>
    </source>
</evidence>
<evidence type="ECO:0000256" key="4">
    <source>
        <dbReference type="ARBA" id="ARBA00022679"/>
    </source>
</evidence>
<comment type="catalytic activity">
    <reaction evidence="10">
        <text>adenosine + ATP = AMP + ADP + H(+)</text>
        <dbReference type="Rhea" id="RHEA:20824"/>
        <dbReference type="ChEBI" id="CHEBI:15378"/>
        <dbReference type="ChEBI" id="CHEBI:16335"/>
        <dbReference type="ChEBI" id="CHEBI:30616"/>
        <dbReference type="ChEBI" id="CHEBI:456215"/>
        <dbReference type="ChEBI" id="CHEBI:456216"/>
        <dbReference type="EC" id="2.7.1.20"/>
    </reaction>
</comment>
<accession>A0A0K8TT13</accession>
<keyword evidence="5 10" id="KW-0660">Purine salvage</keyword>
<feature type="domain" description="Carbohydrate kinase PfkB" evidence="11">
    <location>
        <begin position="74"/>
        <end position="359"/>
    </location>
</feature>
<dbReference type="GO" id="GO:0005634">
    <property type="term" value="C:nucleus"/>
    <property type="evidence" value="ECO:0007669"/>
    <property type="project" value="UniProtKB-SubCell"/>
</dbReference>
<dbReference type="EC" id="2.7.1.20" evidence="3 10"/>